<proteinExistence type="predicted"/>
<dbReference type="AlphaFoldDB" id="A0A3P7JMG9"/>
<organism evidence="1 2">
    <name type="scientific">Strongylus vulgaris</name>
    <name type="common">Blood worm</name>
    <dbReference type="NCBI Taxonomy" id="40348"/>
    <lineage>
        <taxon>Eukaryota</taxon>
        <taxon>Metazoa</taxon>
        <taxon>Ecdysozoa</taxon>
        <taxon>Nematoda</taxon>
        <taxon>Chromadorea</taxon>
        <taxon>Rhabditida</taxon>
        <taxon>Rhabditina</taxon>
        <taxon>Rhabditomorpha</taxon>
        <taxon>Strongyloidea</taxon>
        <taxon>Strongylidae</taxon>
        <taxon>Strongylus</taxon>
    </lineage>
</organism>
<evidence type="ECO:0000313" key="2">
    <source>
        <dbReference type="Proteomes" id="UP000270094"/>
    </source>
</evidence>
<accession>A0A3P7JMG9</accession>
<name>A0A3P7JMG9_STRVU</name>
<dbReference type="SUPFAM" id="SSF53756">
    <property type="entry name" value="UDP-Glycosyltransferase/glycogen phosphorylase"/>
    <property type="match status" value="1"/>
</dbReference>
<protein>
    <submittedName>
        <fullName evidence="1">Uncharacterized protein</fullName>
    </submittedName>
</protein>
<dbReference type="Proteomes" id="UP000270094">
    <property type="component" value="Unassembled WGS sequence"/>
</dbReference>
<dbReference type="OrthoDB" id="5835829at2759"/>
<gene>
    <name evidence="1" type="ORF">SVUK_LOCUS12355</name>
</gene>
<reference evidence="1 2" key="1">
    <citation type="submission" date="2018-11" db="EMBL/GenBank/DDBJ databases">
        <authorList>
            <consortium name="Pathogen Informatics"/>
        </authorList>
    </citation>
    <scope>NUCLEOTIDE SEQUENCE [LARGE SCALE GENOMIC DNA]</scope>
</reference>
<keyword evidence="2" id="KW-1185">Reference proteome</keyword>
<sequence>MLESVELLQSAGALLWELNLPTDFDRPWDLRGSLSVTKVLYRHHDYCEKFLDDRRLLQYLDLQKTDLIVFDNFMQECLGAAISLLDAPVVQYSNWPIADGYITTFNIPANPSAVPKTGIDKFSNLDFVL</sequence>
<evidence type="ECO:0000313" key="1">
    <source>
        <dbReference type="EMBL" id="VDM77357.1"/>
    </source>
</evidence>
<dbReference type="EMBL" id="UYYB01099006">
    <property type="protein sequence ID" value="VDM77357.1"/>
    <property type="molecule type" value="Genomic_DNA"/>
</dbReference>